<dbReference type="EMBL" id="RVGV01000183">
    <property type="protein sequence ID" value="MLU15508.1"/>
    <property type="molecule type" value="Genomic_DNA"/>
</dbReference>
<dbReference type="Proteomes" id="UP000839527">
    <property type="component" value="Unassembled WGS sequence"/>
</dbReference>
<comment type="caution">
    <text evidence="1">The sequence shown here is derived from an EMBL/GenBank/DDBJ whole genome shotgun (WGS) entry which is preliminary data.</text>
</comment>
<name>A0A403MAB5_SHIDY</name>
<sequence>MAIISVEDITDNNPFWSYYLDSYVYSGYLVKFKCIGAAHEWDICEAIADHFDIVGDFSFDVVRKGKRRFMKGCCVFPRSMAIAQTGVEIP</sequence>
<gene>
    <name evidence="1" type="ORF">DRW31_25860</name>
</gene>
<feature type="non-terminal residue" evidence="1">
    <location>
        <position position="90"/>
    </location>
</feature>
<proteinExistence type="predicted"/>
<organism evidence="1">
    <name type="scientific">Shigella dysenteriae</name>
    <dbReference type="NCBI Taxonomy" id="622"/>
    <lineage>
        <taxon>Bacteria</taxon>
        <taxon>Pseudomonadati</taxon>
        <taxon>Pseudomonadota</taxon>
        <taxon>Gammaproteobacteria</taxon>
        <taxon>Enterobacterales</taxon>
        <taxon>Enterobacteriaceae</taxon>
        <taxon>Shigella</taxon>
    </lineage>
</organism>
<reference evidence="1" key="1">
    <citation type="submission" date="2018-07" db="EMBL/GenBank/DDBJ databases">
        <authorList>
            <person name="Ashton P.M."/>
            <person name="Dallman T."/>
            <person name="Nair S."/>
            <person name="De Pinna E."/>
            <person name="Peters T."/>
            <person name="Grant K."/>
        </authorList>
    </citation>
    <scope>NUCLEOTIDE SEQUENCE [LARGE SCALE GENOMIC DNA]</scope>
    <source>
        <strain evidence="1">561031</strain>
    </source>
</reference>
<accession>A0A403MAB5</accession>
<dbReference type="AlphaFoldDB" id="A0A403MAB5"/>
<evidence type="ECO:0000313" key="1">
    <source>
        <dbReference type="EMBL" id="MLU15508.1"/>
    </source>
</evidence>
<protein>
    <submittedName>
        <fullName evidence="1">Uncharacterized protein</fullName>
    </submittedName>
</protein>